<comment type="caution">
    <text evidence="1">The sequence shown here is derived from an EMBL/GenBank/DDBJ whole genome shotgun (WGS) entry which is preliminary data.</text>
</comment>
<keyword evidence="2" id="KW-1185">Reference proteome</keyword>
<proteinExistence type="predicted"/>
<organism evidence="1 2">
    <name type="scientific">Flavobacterium johnsoniae</name>
    <name type="common">Cytophaga johnsonae</name>
    <dbReference type="NCBI Taxonomy" id="986"/>
    <lineage>
        <taxon>Bacteria</taxon>
        <taxon>Pseudomonadati</taxon>
        <taxon>Bacteroidota</taxon>
        <taxon>Flavobacteriia</taxon>
        <taxon>Flavobacteriales</taxon>
        <taxon>Flavobacteriaceae</taxon>
        <taxon>Flavobacterium</taxon>
    </lineage>
</organism>
<accession>A0A1J7CH49</accession>
<dbReference type="AlphaFoldDB" id="A0A1J7CH49"/>
<dbReference type="Proteomes" id="UP000182826">
    <property type="component" value="Unassembled WGS sequence"/>
</dbReference>
<protein>
    <submittedName>
        <fullName evidence="1">Uncharacterized protein</fullName>
    </submittedName>
</protein>
<dbReference type="EMBL" id="MLFK01000009">
    <property type="protein sequence ID" value="OIV40864.1"/>
    <property type="molecule type" value="Genomic_DNA"/>
</dbReference>
<name>A0A1J7CH49_FLAJO</name>
<reference evidence="1 2" key="1">
    <citation type="submission" date="2016-10" db="EMBL/GenBank/DDBJ databases">
        <title>Draft Genome Sequence of Rhizobacteria Flavobacterium johnsoniae CI04.</title>
        <authorList>
            <person name="Bravo J.I."/>
            <person name="Lozano G.L."/>
            <person name="Handelsman J."/>
        </authorList>
    </citation>
    <scope>NUCLEOTIDE SEQUENCE [LARGE SCALE GENOMIC DNA]</scope>
    <source>
        <strain evidence="1 2">CI04</strain>
    </source>
</reference>
<sequence length="61" mass="7224">MAEEFYLVWLKFYTWQICFFKDIKKEKGIQYNTQKLTPDTFRLSGDGKFCNKKTSASSTLV</sequence>
<evidence type="ECO:0000313" key="2">
    <source>
        <dbReference type="Proteomes" id="UP000182826"/>
    </source>
</evidence>
<gene>
    <name evidence="1" type="ORF">BKM63_18605</name>
</gene>
<evidence type="ECO:0000313" key="1">
    <source>
        <dbReference type="EMBL" id="OIV40864.1"/>
    </source>
</evidence>